<dbReference type="PROSITE" id="PS51257">
    <property type="entry name" value="PROKAR_LIPOPROTEIN"/>
    <property type="match status" value="1"/>
</dbReference>
<sequence>MSLAGRAVMALGLAGLLSGAGAVACRGDNELSGSVSELFPVTDVSRVEIRRNPEALQVSYFRNNGLDVDLVARLTVDTEGVDLKPGTKVQLGGTTPSGRDRASVVHVAAGEPARAFTQVERGDLVLDEGGNVGEATRGDFSLSFKKGDGYGAGRSMEGTFNSLALDAGFGPDLGDVVGEEPAP</sequence>
<dbReference type="OrthoDB" id="5382086at2"/>
<dbReference type="RefSeq" id="WP_120606450.1">
    <property type="nucleotide sequence ID" value="NZ_JABFJX010000502.1"/>
</dbReference>
<evidence type="ECO:0000313" key="2">
    <source>
        <dbReference type="EMBL" id="RKG97480.1"/>
    </source>
</evidence>
<feature type="signal peptide" evidence="1">
    <location>
        <begin position="1"/>
        <end position="24"/>
    </location>
</feature>
<evidence type="ECO:0008006" key="4">
    <source>
        <dbReference type="Google" id="ProtNLM"/>
    </source>
</evidence>
<dbReference type="EMBL" id="RAWE01000174">
    <property type="protein sequence ID" value="RKG97480.1"/>
    <property type="molecule type" value="Genomic_DNA"/>
</dbReference>
<dbReference type="Proteomes" id="UP000268313">
    <property type="component" value="Unassembled WGS sequence"/>
</dbReference>
<keyword evidence="3" id="KW-1185">Reference proteome</keyword>
<evidence type="ECO:0000313" key="3">
    <source>
        <dbReference type="Proteomes" id="UP000268313"/>
    </source>
</evidence>
<comment type="caution">
    <text evidence="2">The sequence shown here is derived from an EMBL/GenBank/DDBJ whole genome shotgun (WGS) entry which is preliminary data.</text>
</comment>
<reference evidence="3" key="1">
    <citation type="submission" date="2018-09" db="EMBL/GenBank/DDBJ databases">
        <authorList>
            <person name="Livingstone P.G."/>
            <person name="Whitworth D.E."/>
        </authorList>
    </citation>
    <scope>NUCLEOTIDE SEQUENCE [LARGE SCALE GENOMIC DNA]</scope>
    <source>
        <strain evidence="3">CA043D</strain>
    </source>
</reference>
<organism evidence="2 3">
    <name type="scientific">Corallococcus carmarthensis</name>
    <dbReference type="NCBI Taxonomy" id="2316728"/>
    <lineage>
        <taxon>Bacteria</taxon>
        <taxon>Pseudomonadati</taxon>
        <taxon>Myxococcota</taxon>
        <taxon>Myxococcia</taxon>
        <taxon>Myxococcales</taxon>
        <taxon>Cystobacterineae</taxon>
        <taxon>Myxococcaceae</taxon>
        <taxon>Corallococcus</taxon>
    </lineage>
</organism>
<feature type="chain" id="PRO_5017473715" description="Lipoprotein" evidence="1">
    <location>
        <begin position="25"/>
        <end position="183"/>
    </location>
</feature>
<name>A0A3A8K064_9BACT</name>
<gene>
    <name evidence="2" type="ORF">D7X32_32495</name>
</gene>
<keyword evidence="1" id="KW-0732">Signal</keyword>
<proteinExistence type="predicted"/>
<accession>A0A3A8K064</accession>
<protein>
    <recommendedName>
        <fullName evidence="4">Lipoprotein</fullName>
    </recommendedName>
</protein>
<dbReference type="AlphaFoldDB" id="A0A3A8K064"/>
<evidence type="ECO:0000256" key="1">
    <source>
        <dbReference type="SAM" id="SignalP"/>
    </source>
</evidence>